<accession>A0A9Q5HT72</accession>
<keyword evidence="13 23" id="KW-0472">Membrane</keyword>
<dbReference type="Gene3D" id="3.20.20.370">
    <property type="entry name" value="Glycoside hydrolase/deacetylase"/>
    <property type="match status" value="1"/>
</dbReference>
<dbReference type="InterPro" id="IPR002509">
    <property type="entry name" value="NODB_dom"/>
</dbReference>
<organism evidence="26 27">
    <name type="scientific">Sanghuangporus baumii</name>
    <name type="common">Phellinus baumii</name>
    <dbReference type="NCBI Taxonomy" id="108892"/>
    <lineage>
        <taxon>Eukaryota</taxon>
        <taxon>Fungi</taxon>
        <taxon>Dikarya</taxon>
        <taxon>Basidiomycota</taxon>
        <taxon>Agaricomycotina</taxon>
        <taxon>Agaricomycetes</taxon>
        <taxon>Hymenochaetales</taxon>
        <taxon>Hymenochaetaceae</taxon>
        <taxon>Sanghuangporus</taxon>
    </lineage>
</organism>
<evidence type="ECO:0000256" key="13">
    <source>
        <dbReference type="ARBA" id="ARBA00023136"/>
    </source>
</evidence>
<comment type="similarity">
    <text evidence="4">Belongs to the polysaccharide deacetylase family.</text>
</comment>
<evidence type="ECO:0000256" key="23">
    <source>
        <dbReference type="SAM" id="Phobius"/>
    </source>
</evidence>
<feature type="chain" id="PRO_5040427766" description="chitin deacetylase" evidence="24">
    <location>
        <begin position="17"/>
        <end position="485"/>
    </location>
</feature>
<dbReference type="PANTHER" id="PTHR10587">
    <property type="entry name" value="GLYCOSYL TRANSFERASE-RELATED"/>
    <property type="match status" value="1"/>
</dbReference>
<comment type="cofactor">
    <cofactor evidence="1">
        <name>Co(2+)</name>
        <dbReference type="ChEBI" id="CHEBI:48828"/>
    </cofactor>
</comment>
<keyword evidence="11" id="KW-0378">Hydrolase</keyword>
<evidence type="ECO:0000313" key="27">
    <source>
        <dbReference type="Proteomes" id="UP000757232"/>
    </source>
</evidence>
<keyword evidence="8" id="KW-0336">GPI-anchor</keyword>
<evidence type="ECO:0000256" key="7">
    <source>
        <dbReference type="ARBA" id="ARBA00022525"/>
    </source>
</evidence>
<gene>
    <name evidence="26" type="ORF">A7U60_g7564</name>
</gene>
<comment type="caution">
    <text evidence="26">The sequence shown here is derived from an EMBL/GenBank/DDBJ whole genome shotgun (WGS) entry which is preliminary data.</text>
</comment>
<dbReference type="InterPro" id="IPR011330">
    <property type="entry name" value="Glyco_hydro/deAcase_b/a-brl"/>
</dbReference>
<protein>
    <recommendedName>
        <fullName evidence="20">chitin deacetylase</fullName>
        <ecNumber evidence="20">3.5.1.41</ecNumber>
    </recommendedName>
</protein>
<dbReference type="GO" id="GO:0004099">
    <property type="term" value="F:chitin deacetylase activity"/>
    <property type="evidence" value="ECO:0007669"/>
    <property type="project" value="UniProtKB-EC"/>
</dbReference>
<dbReference type="GO" id="GO:0071555">
    <property type="term" value="P:cell wall organization"/>
    <property type="evidence" value="ECO:0007669"/>
    <property type="project" value="UniProtKB-KW"/>
</dbReference>
<dbReference type="GO" id="GO:0000272">
    <property type="term" value="P:polysaccharide catabolic process"/>
    <property type="evidence" value="ECO:0007669"/>
    <property type="project" value="UniProtKB-KW"/>
</dbReference>
<dbReference type="OrthoDB" id="407355at2759"/>
<dbReference type="EMBL" id="LNZH02000209">
    <property type="protein sequence ID" value="OCB85553.1"/>
    <property type="molecule type" value="Genomic_DNA"/>
</dbReference>
<keyword evidence="27" id="KW-1185">Reference proteome</keyword>
<evidence type="ECO:0000256" key="24">
    <source>
        <dbReference type="SAM" id="SignalP"/>
    </source>
</evidence>
<keyword evidence="17" id="KW-0449">Lipoprotein</keyword>
<keyword evidence="9" id="KW-0479">Metal-binding</keyword>
<dbReference type="InterPro" id="IPR050248">
    <property type="entry name" value="Polysacc_deacetylase_ArnD"/>
</dbReference>
<dbReference type="PROSITE" id="PS51677">
    <property type="entry name" value="NODB"/>
    <property type="match status" value="1"/>
</dbReference>
<comment type="catalytic activity">
    <reaction evidence="21">
        <text>[(1-&gt;4)-N-acetyl-beta-D-glucosaminyl](n) + n H2O = chitosan + n acetate</text>
        <dbReference type="Rhea" id="RHEA:10464"/>
        <dbReference type="Rhea" id="RHEA-COMP:9593"/>
        <dbReference type="Rhea" id="RHEA-COMP:9597"/>
        <dbReference type="ChEBI" id="CHEBI:15377"/>
        <dbReference type="ChEBI" id="CHEBI:17029"/>
        <dbReference type="ChEBI" id="CHEBI:30089"/>
        <dbReference type="ChEBI" id="CHEBI:57704"/>
        <dbReference type="EC" id="3.5.1.41"/>
    </reaction>
    <physiologicalReaction direction="left-to-right" evidence="21">
        <dbReference type="Rhea" id="RHEA:10465"/>
    </physiologicalReaction>
</comment>
<dbReference type="GO" id="GO:0046872">
    <property type="term" value="F:metal ion binding"/>
    <property type="evidence" value="ECO:0007669"/>
    <property type="project" value="UniProtKB-KW"/>
</dbReference>
<evidence type="ECO:0000256" key="17">
    <source>
        <dbReference type="ARBA" id="ARBA00023288"/>
    </source>
</evidence>
<dbReference type="AlphaFoldDB" id="A0A9Q5HT72"/>
<keyword evidence="7" id="KW-0964">Secreted</keyword>
<feature type="signal peptide" evidence="24">
    <location>
        <begin position="1"/>
        <end position="16"/>
    </location>
</feature>
<evidence type="ECO:0000256" key="15">
    <source>
        <dbReference type="ARBA" id="ARBA00023277"/>
    </source>
</evidence>
<dbReference type="SUPFAM" id="SSF88713">
    <property type="entry name" value="Glycoside hydrolase/deacetylase"/>
    <property type="match status" value="1"/>
</dbReference>
<evidence type="ECO:0000256" key="9">
    <source>
        <dbReference type="ARBA" id="ARBA00022723"/>
    </source>
</evidence>
<evidence type="ECO:0000256" key="3">
    <source>
        <dbReference type="ARBA" id="ARBA00004609"/>
    </source>
</evidence>
<evidence type="ECO:0000256" key="18">
    <source>
        <dbReference type="ARBA" id="ARBA00023316"/>
    </source>
</evidence>
<proteinExistence type="inferred from homology"/>
<feature type="transmembrane region" description="Helical" evidence="23">
    <location>
        <begin position="462"/>
        <end position="484"/>
    </location>
</feature>
<evidence type="ECO:0000259" key="25">
    <source>
        <dbReference type="PROSITE" id="PS51677"/>
    </source>
</evidence>
<dbReference type="GO" id="GO:0005886">
    <property type="term" value="C:plasma membrane"/>
    <property type="evidence" value="ECO:0007669"/>
    <property type="project" value="UniProtKB-SubCell"/>
</dbReference>
<dbReference type="GO" id="GO:0009272">
    <property type="term" value="P:fungal-type cell wall biogenesis"/>
    <property type="evidence" value="ECO:0007669"/>
    <property type="project" value="UniProtKB-ARBA"/>
</dbReference>
<evidence type="ECO:0000256" key="8">
    <source>
        <dbReference type="ARBA" id="ARBA00022622"/>
    </source>
</evidence>
<feature type="domain" description="NodB homology" evidence="25">
    <location>
        <begin position="206"/>
        <end position="409"/>
    </location>
</feature>
<dbReference type="Pfam" id="PF01522">
    <property type="entry name" value="Polysacc_deac_1"/>
    <property type="match status" value="1"/>
</dbReference>
<feature type="region of interest" description="Disordered" evidence="22">
    <location>
        <begin position="33"/>
        <end position="73"/>
    </location>
</feature>
<dbReference type="Proteomes" id="UP000757232">
    <property type="component" value="Unassembled WGS sequence"/>
</dbReference>
<keyword evidence="15" id="KW-0119">Carbohydrate metabolism</keyword>
<evidence type="ECO:0000256" key="22">
    <source>
        <dbReference type="SAM" id="MobiDB-lite"/>
    </source>
</evidence>
<dbReference type="PANTHER" id="PTHR10587:SF133">
    <property type="entry name" value="CHITIN DEACETYLASE 1-RELATED"/>
    <property type="match status" value="1"/>
</dbReference>
<keyword evidence="10 24" id="KW-0732">Signal</keyword>
<name>A0A9Q5HT72_SANBA</name>
<keyword evidence="14" id="KW-0325">Glycoprotein</keyword>
<keyword evidence="12" id="KW-0146">Chitin degradation</keyword>
<evidence type="ECO:0000256" key="11">
    <source>
        <dbReference type="ARBA" id="ARBA00022801"/>
    </source>
</evidence>
<evidence type="ECO:0000256" key="2">
    <source>
        <dbReference type="ARBA" id="ARBA00004191"/>
    </source>
</evidence>
<evidence type="ECO:0000256" key="19">
    <source>
        <dbReference type="ARBA" id="ARBA00023326"/>
    </source>
</evidence>
<feature type="compositionally biased region" description="Low complexity" evidence="22">
    <location>
        <begin position="35"/>
        <end position="73"/>
    </location>
</feature>
<evidence type="ECO:0000256" key="1">
    <source>
        <dbReference type="ARBA" id="ARBA00001941"/>
    </source>
</evidence>
<keyword evidence="6" id="KW-0134">Cell wall</keyword>
<keyword evidence="18" id="KW-0961">Cell wall biogenesis/degradation</keyword>
<evidence type="ECO:0000256" key="21">
    <source>
        <dbReference type="ARBA" id="ARBA00048494"/>
    </source>
</evidence>
<keyword evidence="23" id="KW-1133">Transmembrane helix</keyword>
<evidence type="ECO:0000256" key="20">
    <source>
        <dbReference type="ARBA" id="ARBA00024056"/>
    </source>
</evidence>
<evidence type="ECO:0000256" key="12">
    <source>
        <dbReference type="ARBA" id="ARBA00023024"/>
    </source>
</evidence>
<evidence type="ECO:0000256" key="10">
    <source>
        <dbReference type="ARBA" id="ARBA00022729"/>
    </source>
</evidence>
<keyword evidence="16" id="KW-0170">Cobalt</keyword>
<dbReference type="GO" id="GO:0098552">
    <property type="term" value="C:side of membrane"/>
    <property type="evidence" value="ECO:0007669"/>
    <property type="project" value="UniProtKB-KW"/>
</dbReference>
<evidence type="ECO:0000256" key="6">
    <source>
        <dbReference type="ARBA" id="ARBA00022512"/>
    </source>
</evidence>
<evidence type="ECO:0000313" key="26">
    <source>
        <dbReference type="EMBL" id="OCB85553.1"/>
    </source>
</evidence>
<keyword evidence="5" id="KW-1003">Cell membrane</keyword>
<evidence type="ECO:0000256" key="5">
    <source>
        <dbReference type="ARBA" id="ARBA00022475"/>
    </source>
</evidence>
<reference evidence="26" key="1">
    <citation type="submission" date="2016-06" db="EMBL/GenBank/DDBJ databases">
        <title>Draft Genome sequence of the fungus Inonotus baumii.</title>
        <authorList>
            <person name="Zhu H."/>
            <person name="Lin W."/>
        </authorList>
    </citation>
    <scope>NUCLEOTIDE SEQUENCE</scope>
    <source>
        <strain evidence="26">821</strain>
    </source>
</reference>
<dbReference type="FunFam" id="3.20.20.370:FF:000004">
    <property type="entry name" value="Related to Chitin deacetylase"/>
    <property type="match status" value="1"/>
</dbReference>
<dbReference type="EC" id="3.5.1.41" evidence="20"/>
<keyword evidence="23" id="KW-0812">Transmembrane</keyword>
<sequence>MKPVIALATLFTLASATDWNARRNFHARFAKRQETTTTSSVTSSVSTSTSVSSDVSSTTLPATSGASSVTASGTTTAAASVATTLAGTSIPPLSEITSGAISESTIPLSSTATAGQVPSISGAPALPSYTIVSSEWPTMDQMPSTDSAEVQEWMTELEGFDIPDLSTTDGTCAGSPEAAADAANRGWWTCGGYTRGTDIVACPDKLTWGMSFDDGPGFYTTKLLDYLDERDLKSTFFVVGSRVIQNPEILRAEYLAGHEISLHTWSHPDLTKLTNEQIVAEFGWTRKAIQTVLGVTPVTMRPPYGDIDDRVRAISLAMGMVPIIWTRGKNNEQFDTNDWRVAGGTVTGTESVEAFENILSNATELDTGFIVLQHDLYQQSVDLAVGYTLDLALNFTPSLTLEPIGVCQGWPATDLYLETTTNTTFPYPDSVISTNVSTTASARATAVTADGAAQGSGARANFASLPTLGAMLAGLSVLVGGLLMV</sequence>
<keyword evidence="19" id="KW-0624">Polysaccharide degradation</keyword>
<evidence type="ECO:0000256" key="16">
    <source>
        <dbReference type="ARBA" id="ARBA00023285"/>
    </source>
</evidence>
<dbReference type="GO" id="GO:0006032">
    <property type="term" value="P:chitin catabolic process"/>
    <property type="evidence" value="ECO:0007669"/>
    <property type="project" value="UniProtKB-KW"/>
</dbReference>
<evidence type="ECO:0000256" key="14">
    <source>
        <dbReference type="ARBA" id="ARBA00023180"/>
    </source>
</evidence>
<evidence type="ECO:0000256" key="4">
    <source>
        <dbReference type="ARBA" id="ARBA00010973"/>
    </source>
</evidence>
<comment type="subcellular location">
    <subcellularLocation>
        <location evidence="3">Cell membrane</location>
        <topology evidence="3">Lipid-anchor</topology>
        <topology evidence="3">GPI-anchor</topology>
    </subcellularLocation>
    <subcellularLocation>
        <location evidence="2">Secreted</location>
        <location evidence="2">Cell wall</location>
    </subcellularLocation>
</comment>